<organism evidence="2 3">
    <name type="scientific">Bacillus cereus</name>
    <dbReference type="NCBI Taxonomy" id="1396"/>
    <lineage>
        <taxon>Bacteria</taxon>
        <taxon>Bacillati</taxon>
        <taxon>Bacillota</taxon>
        <taxon>Bacilli</taxon>
        <taxon>Bacillales</taxon>
        <taxon>Bacillaceae</taxon>
        <taxon>Bacillus</taxon>
        <taxon>Bacillus cereus group</taxon>
    </lineage>
</organism>
<feature type="compositionally biased region" description="Basic and acidic residues" evidence="1">
    <location>
        <begin position="14"/>
        <end position="25"/>
    </location>
</feature>
<sequence length="65" mass="7589">MQMAAKSVNAAENYKNHLERQDKVLSRNGAYRKAKRDAGIPNSNPYQRPVRVYDWGYSRDTCENR</sequence>
<protein>
    <submittedName>
        <fullName evidence="2">Uncharacterized protein</fullName>
    </submittedName>
</protein>
<gene>
    <name evidence="2" type="ORF">COD09_29800</name>
</gene>
<proteinExistence type="predicted"/>
<name>A0A2C1CNN4_BACCE</name>
<evidence type="ECO:0000313" key="2">
    <source>
        <dbReference type="EMBL" id="PGS89193.1"/>
    </source>
</evidence>
<reference evidence="2 3" key="1">
    <citation type="submission" date="2017-09" db="EMBL/GenBank/DDBJ databases">
        <title>Large-scale bioinformatics analysis of Bacillus genomes uncovers conserved roles of natural products in bacterial physiology.</title>
        <authorList>
            <consortium name="Agbiome Team Llc"/>
            <person name="Bleich R.M."/>
            <person name="Grubbs K.J."/>
            <person name="Santa Maria K.C."/>
            <person name="Allen S.E."/>
            <person name="Farag S."/>
            <person name="Shank E.A."/>
            <person name="Bowers A."/>
        </authorList>
    </citation>
    <scope>NUCLEOTIDE SEQUENCE [LARGE SCALE GENOMIC DNA]</scope>
    <source>
        <strain evidence="2 3">AFS041432</strain>
    </source>
</reference>
<evidence type="ECO:0000313" key="3">
    <source>
        <dbReference type="Proteomes" id="UP000225872"/>
    </source>
</evidence>
<comment type="caution">
    <text evidence="2">The sequence shown here is derived from an EMBL/GenBank/DDBJ whole genome shotgun (WGS) entry which is preliminary data.</text>
</comment>
<evidence type="ECO:0000256" key="1">
    <source>
        <dbReference type="SAM" id="MobiDB-lite"/>
    </source>
</evidence>
<dbReference type="Proteomes" id="UP000225872">
    <property type="component" value="Unassembled WGS sequence"/>
</dbReference>
<dbReference type="AlphaFoldDB" id="A0A2C1CNN4"/>
<dbReference type="EMBL" id="NULO01000185">
    <property type="protein sequence ID" value="PGS89193.1"/>
    <property type="molecule type" value="Genomic_DNA"/>
</dbReference>
<feature type="region of interest" description="Disordered" evidence="1">
    <location>
        <begin position="1"/>
        <end position="50"/>
    </location>
</feature>
<accession>A0A2C1CNN4</accession>